<dbReference type="InterPro" id="IPR045507">
    <property type="entry name" value="DUF6483"/>
</dbReference>
<gene>
    <name evidence="1" type="ORF">GCM10010917_39820</name>
</gene>
<protein>
    <submittedName>
        <fullName evidence="1">Uncharacterized protein</fullName>
    </submittedName>
</protein>
<dbReference type="RefSeq" id="WP_094094192.1">
    <property type="nucleotide sequence ID" value="NZ_BMHF01000021.1"/>
</dbReference>
<name>A0ABQ1GVE3_9BACL</name>
<evidence type="ECO:0000313" key="2">
    <source>
        <dbReference type="Proteomes" id="UP000609323"/>
    </source>
</evidence>
<comment type="caution">
    <text evidence="1">The sequence shown here is derived from an EMBL/GenBank/DDBJ whole genome shotgun (WGS) entry which is preliminary data.</text>
</comment>
<organism evidence="1 2">
    <name type="scientific">Paenibacillus physcomitrellae</name>
    <dbReference type="NCBI Taxonomy" id="1619311"/>
    <lineage>
        <taxon>Bacteria</taxon>
        <taxon>Bacillati</taxon>
        <taxon>Bacillota</taxon>
        <taxon>Bacilli</taxon>
        <taxon>Bacillales</taxon>
        <taxon>Paenibacillaceae</taxon>
        <taxon>Paenibacillus</taxon>
    </lineage>
</organism>
<sequence>MLRRDYLVRMIEDMTEAVGAIFGLKQQKKHTEALWEVDDLFKRHFRLNSQLLNSLSVKDIIDMFRLGDKVEADKLQSMARLMKEEGLIYLDLNNNDEGLKRLMKALHLFVYSVFHGADKELWSVDKEVSEVLEAVKGYRLPAETEKLLFRYEEQEQRFDKAEDCLFRLRKDGEIGKEEAAAYYQRLLQLDDETLERGGLPREEVLEGLELVSGEKEASSNV</sequence>
<accession>A0ABQ1GVE3</accession>
<dbReference type="EMBL" id="BMHF01000021">
    <property type="protein sequence ID" value="GGA50584.1"/>
    <property type="molecule type" value="Genomic_DNA"/>
</dbReference>
<keyword evidence="2" id="KW-1185">Reference proteome</keyword>
<evidence type="ECO:0000313" key="1">
    <source>
        <dbReference type="EMBL" id="GGA50584.1"/>
    </source>
</evidence>
<dbReference type="Proteomes" id="UP000609323">
    <property type="component" value="Unassembled WGS sequence"/>
</dbReference>
<dbReference type="Pfam" id="PF20092">
    <property type="entry name" value="DUF6483"/>
    <property type="match status" value="1"/>
</dbReference>
<proteinExistence type="predicted"/>
<reference evidence="2" key="1">
    <citation type="journal article" date="2019" name="Int. J. Syst. Evol. Microbiol.">
        <title>The Global Catalogue of Microorganisms (GCM) 10K type strain sequencing project: providing services to taxonomists for standard genome sequencing and annotation.</title>
        <authorList>
            <consortium name="The Broad Institute Genomics Platform"/>
            <consortium name="The Broad Institute Genome Sequencing Center for Infectious Disease"/>
            <person name="Wu L."/>
            <person name="Ma J."/>
        </authorList>
    </citation>
    <scope>NUCLEOTIDE SEQUENCE [LARGE SCALE GENOMIC DNA]</scope>
    <source>
        <strain evidence="2">CGMCC 1.15044</strain>
    </source>
</reference>